<dbReference type="RefSeq" id="WP_125975325.1">
    <property type="nucleotide sequence ID" value="NZ_BAAADY010000038.1"/>
</dbReference>
<evidence type="ECO:0000313" key="2">
    <source>
        <dbReference type="EMBL" id="NJB98635.1"/>
    </source>
</evidence>
<proteinExistence type="predicted"/>
<organism evidence="2 3">
    <name type="scientific">Sphingomonas trueperi</name>
    <dbReference type="NCBI Taxonomy" id="53317"/>
    <lineage>
        <taxon>Bacteria</taxon>
        <taxon>Pseudomonadati</taxon>
        <taxon>Pseudomonadota</taxon>
        <taxon>Alphaproteobacteria</taxon>
        <taxon>Sphingomonadales</taxon>
        <taxon>Sphingomonadaceae</taxon>
        <taxon>Sphingomonas</taxon>
    </lineage>
</organism>
<dbReference type="EMBL" id="JAATJB010000009">
    <property type="protein sequence ID" value="NJB98635.1"/>
    <property type="molecule type" value="Genomic_DNA"/>
</dbReference>
<sequence>MPTFEQDALEHAAPGLAAAPPDAGWPTDQSHRPAPHDAAILDAAPSIPEAAASHAAIVAYARIVLERAGAGRDEAPAPHDATAPALDLVGARDLFVQILIADALLDIDVGAQHPVIETVVREVVRHRRAADRARQTSADRYYDLSGDVGELAQILLLFARLSRRDLIAAHCAPPLAVLLAYAEADGVLPTWVLPNNAAPDAVETVASLVFGLARWDARRFLGMIVAGARWIADRQQPDGSWGSAAGIDPYHGTWLTLRLLGAVMPNHPAVARGARFLHTSRRPGRGWGVDGADPLATALAVLALRASRTALPPELAGEARAILAPGAAGWQARPLLRFARTAAGLPVLVDHGSSATTALFALKASTALEPGRSR</sequence>
<evidence type="ECO:0000313" key="3">
    <source>
        <dbReference type="Proteomes" id="UP000531251"/>
    </source>
</evidence>
<dbReference type="SUPFAM" id="SSF48239">
    <property type="entry name" value="Terpenoid cyclases/Protein prenyltransferases"/>
    <property type="match status" value="1"/>
</dbReference>
<comment type="caution">
    <text evidence="2">The sequence shown here is derived from an EMBL/GenBank/DDBJ whole genome shotgun (WGS) entry which is preliminary data.</text>
</comment>
<name>A0A7X5Y121_9SPHN</name>
<dbReference type="AlphaFoldDB" id="A0A7X5Y121"/>
<evidence type="ECO:0008006" key="4">
    <source>
        <dbReference type="Google" id="ProtNLM"/>
    </source>
</evidence>
<dbReference type="Proteomes" id="UP000531251">
    <property type="component" value="Unassembled WGS sequence"/>
</dbReference>
<evidence type="ECO:0000256" key="1">
    <source>
        <dbReference type="SAM" id="MobiDB-lite"/>
    </source>
</evidence>
<gene>
    <name evidence="2" type="ORF">GGR89_002968</name>
</gene>
<reference evidence="2 3" key="1">
    <citation type="submission" date="2020-03" db="EMBL/GenBank/DDBJ databases">
        <title>Genomic Encyclopedia of Type Strains, Phase IV (KMG-IV): sequencing the most valuable type-strain genomes for metagenomic binning, comparative biology and taxonomic classification.</title>
        <authorList>
            <person name="Goeker M."/>
        </authorList>
    </citation>
    <scope>NUCLEOTIDE SEQUENCE [LARGE SCALE GENOMIC DNA]</scope>
    <source>
        <strain evidence="2 3">DSM 7225</strain>
    </source>
</reference>
<protein>
    <recommendedName>
        <fullName evidence="4">Squalene-hopene cyclase-like protein</fullName>
    </recommendedName>
</protein>
<accession>A0A7X5Y121</accession>
<dbReference type="InterPro" id="IPR008930">
    <property type="entry name" value="Terpenoid_cyclase/PrenylTrfase"/>
</dbReference>
<keyword evidence="3" id="KW-1185">Reference proteome</keyword>
<feature type="region of interest" description="Disordered" evidence="1">
    <location>
        <begin position="16"/>
        <end position="35"/>
    </location>
</feature>
<dbReference type="Gene3D" id="1.50.10.20">
    <property type="match status" value="1"/>
</dbReference>